<evidence type="ECO:0000313" key="3">
    <source>
        <dbReference type="EMBL" id="KAG5169834.1"/>
    </source>
</evidence>
<reference evidence="3" key="1">
    <citation type="submission" date="2021-02" db="EMBL/GenBank/DDBJ databases">
        <title>Psilocybe cubensis genome.</title>
        <authorList>
            <person name="Mckernan K.J."/>
            <person name="Crawford S."/>
            <person name="Trippe A."/>
            <person name="Kane L.T."/>
            <person name="Mclaughlin S."/>
        </authorList>
    </citation>
    <scope>NUCLEOTIDE SEQUENCE [LARGE SCALE GENOMIC DNA]</scope>
    <source>
        <strain evidence="3">MGC-MH-2018</strain>
    </source>
</reference>
<keyword evidence="2" id="KW-0472">Membrane</keyword>
<dbReference type="OrthoDB" id="3596006at2759"/>
<evidence type="ECO:0000256" key="2">
    <source>
        <dbReference type="SAM" id="Phobius"/>
    </source>
</evidence>
<evidence type="ECO:0000256" key="1">
    <source>
        <dbReference type="SAM" id="MobiDB-lite"/>
    </source>
</evidence>
<dbReference type="EMBL" id="JAFIQS010000004">
    <property type="protein sequence ID" value="KAG5169834.1"/>
    <property type="molecule type" value="Genomic_DNA"/>
</dbReference>
<protein>
    <submittedName>
        <fullName evidence="3">Uncharacterized protein</fullName>
    </submittedName>
</protein>
<name>A0A8H8CM89_PSICU</name>
<proteinExistence type="predicted"/>
<keyword evidence="2" id="KW-0812">Transmembrane</keyword>
<feature type="transmembrane region" description="Helical" evidence="2">
    <location>
        <begin position="174"/>
        <end position="194"/>
    </location>
</feature>
<feature type="transmembrane region" description="Helical" evidence="2">
    <location>
        <begin position="81"/>
        <end position="104"/>
    </location>
</feature>
<organism evidence="3">
    <name type="scientific">Psilocybe cubensis</name>
    <name type="common">Psychedelic mushroom</name>
    <name type="synonym">Stropharia cubensis</name>
    <dbReference type="NCBI Taxonomy" id="181762"/>
    <lineage>
        <taxon>Eukaryota</taxon>
        <taxon>Fungi</taxon>
        <taxon>Dikarya</taxon>
        <taxon>Basidiomycota</taxon>
        <taxon>Agaricomycotina</taxon>
        <taxon>Agaricomycetes</taxon>
        <taxon>Agaricomycetidae</taxon>
        <taxon>Agaricales</taxon>
        <taxon>Agaricineae</taxon>
        <taxon>Strophariaceae</taxon>
        <taxon>Psilocybe</taxon>
    </lineage>
</organism>
<sequence>MPTDGPGMTLKAFRREALFDSRWYLRSKRIVVYQATVLISMAAQGAGTYCMFKHRDFANHIHSFSMNIANVHNIDIRATTILSMIFPAMLSLDLNAAYYSLVFYPGKNFPLFNKIVAWLTVFITIGMTATTLAGTVIVASRSASISGVDAATAQQLTELYFRPPLKYREWGQNIAWIVLMWITLALNFASVVLMRQASLHDSKNGSNLISTADHEPEFDSGMEGSTGEKDKTDKVIEEKVLPVV</sequence>
<feature type="transmembrane region" description="Helical" evidence="2">
    <location>
        <begin position="30"/>
        <end position="49"/>
    </location>
</feature>
<comment type="caution">
    <text evidence="3">The sequence shown here is derived from an EMBL/GenBank/DDBJ whole genome shotgun (WGS) entry which is preliminary data.</text>
</comment>
<dbReference type="AlphaFoldDB" id="A0A8H8CM89"/>
<keyword evidence="2" id="KW-1133">Transmembrane helix</keyword>
<gene>
    <name evidence="3" type="ORF">JR316_004215</name>
</gene>
<accession>A0A8H8CM89</accession>
<feature type="region of interest" description="Disordered" evidence="1">
    <location>
        <begin position="202"/>
        <end position="233"/>
    </location>
</feature>
<feature type="transmembrane region" description="Helical" evidence="2">
    <location>
        <begin position="116"/>
        <end position="139"/>
    </location>
</feature>